<feature type="region of interest" description="Disordered" evidence="5">
    <location>
        <begin position="318"/>
        <end position="367"/>
    </location>
</feature>
<evidence type="ECO:0000256" key="2">
    <source>
        <dbReference type="ARBA" id="ARBA00022771"/>
    </source>
</evidence>
<dbReference type="SMART" id="SM00249">
    <property type="entry name" value="PHD"/>
    <property type="match status" value="1"/>
</dbReference>
<dbReference type="InterPro" id="IPR011011">
    <property type="entry name" value="Znf_FYVE_PHD"/>
</dbReference>
<feature type="compositionally biased region" description="Low complexity" evidence="5">
    <location>
        <begin position="690"/>
        <end position="704"/>
    </location>
</feature>
<evidence type="ECO:0000256" key="4">
    <source>
        <dbReference type="PROSITE-ProRule" id="PRU00146"/>
    </source>
</evidence>
<dbReference type="Gene3D" id="3.30.40.10">
    <property type="entry name" value="Zinc/RING finger domain, C3HC4 (zinc finger)"/>
    <property type="match status" value="1"/>
</dbReference>
<dbReference type="CDD" id="cd15550">
    <property type="entry name" value="PHD_MLL5"/>
    <property type="match status" value="1"/>
</dbReference>
<reference evidence="7 8" key="1">
    <citation type="journal article" date="2010" name="Nat. Biotechnol.">
        <title>Genome sequence of the model mushroom Schizophyllum commune.</title>
        <authorList>
            <person name="Ohm R.A."/>
            <person name="de Jong J.F."/>
            <person name="Lugones L.G."/>
            <person name="Aerts A."/>
            <person name="Kothe E."/>
            <person name="Stajich J.E."/>
            <person name="de Vries R.P."/>
            <person name="Record E."/>
            <person name="Levasseur A."/>
            <person name="Baker S.E."/>
            <person name="Bartholomew K.A."/>
            <person name="Coutinho P.M."/>
            <person name="Erdmann S."/>
            <person name="Fowler T.J."/>
            <person name="Gathman A.C."/>
            <person name="Lombard V."/>
            <person name="Henrissat B."/>
            <person name="Knabe N."/>
            <person name="Kuees U."/>
            <person name="Lilly W.W."/>
            <person name="Lindquist E."/>
            <person name="Lucas S."/>
            <person name="Magnuson J.K."/>
            <person name="Piumi F."/>
            <person name="Raudaskoski M."/>
            <person name="Salamov A."/>
            <person name="Schmutz J."/>
            <person name="Schwarze F.W.M.R."/>
            <person name="vanKuyk P.A."/>
            <person name="Horton J.S."/>
            <person name="Grigoriev I.V."/>
            <person name="Woesten H.A.B."/>
        </authorList>
    </citation>
    <scope>NUCLEOTIDE SEQUENCE [LARGE SCALE GENOMIC DNA]</scope>
    <source>
        <strain evidence="8">H4-8 / FGSC 9210</strain>
    </source>
</reference>
<dbReference type="OrthoDB" id="79252at2759"/>
<feature type="compositionally biased region" description="Low complexity" evidence="5">
    <location>
        <begin position="324"/>
        <end position="349"/>
    </location>
</feature>
<feature type="region of interest" description="Disordered" evidence="5">
    <location>
        <begin position="1"/>
        <end position="21"/>
    </location>
</feature>
<dbReference type="Pfam" id="PF00628">
    <property type="entry name" value="PHD"/>
    <property type="match status" value="1"/>
</dbReference>
<dbReference type="VEuPathDB" id="FungiDB:SCHCODRAFT_02634810"/>
<dbReference type="PROSITE" id="PS01359">
    <property type="entry name" value="ZF_PHD_1"/>
    <property type="match status" value="1"/>
</dbReference>
<dbReference type="Proteomes" id="UP000007431">
    <property type="component" value="Unassembled WGS sequence"/>
</dbReference>
<dbReference type="PROSITE" id="PS50016">
    <property type="entry name" value="ZF_PHD_2"/>
    <property type="match status" value="1"/>
</dbReference>
<feature type="compositionally biased region" description="Low complexity" evidence="5">
    <location>
        <begin position="199"/>
        <end position="211"/>
    </location>
</feature>
<dbReference type="HOGENOM" id="CLU_029203_0_0_1"/>
<dbReference type="OMA" id="RPRYMNP"/>
<organism evidence="8">
    <name type="scientific">Schizophyllum commune (strain H4-8 / FGSC 9210)</name>
    <name type="common">Split gill fungus</name>
    <dbReference type="NCBI Taxonomy" id="578458"/>
    <lineage>
        <taxon>Eukaryota</taxon>
        <taxon>Fungi</taxon>
        <taxon>Dikarya</taxon>
        <taxon>Basidiomycota</taxon>
        <taxon>Agaricomycotina</taxon>
        <taxon>Agaricomycetes</taxon>
        <taxon>Agaricomycetidae</taxon>
        <taxon>Agaricales</taxon>
        <taxon>Schizophyllaceae</taxon>
        <taxon>Schizophyllum</taxon>
    </lineage>
</organism>
<keyword evidence="1" id="KW-0479">Metal-binding</keyword>
<evidence type="ECO:0000313" key="7">
    <source>
        <dbReference type="EMBL" id="EFI94506.1"/>
    </source>
</evidence>
<dbReference type="GeneID" id="9591228"/>
<feature type="domain" description="PHD-type" evidence="6">
    <location>
        <begin position="253"/>
        <end position="307"/>
    </location>
</feature>
<dbReference type="InterPro" id="IPR019787">
    <property type="entry name" value="Znf_PHD-finger"/>
</dbReference>
<sequence length="742" mass="81262">MVQREVVQQQAPPRWAQRDVEAQDMVGNTGDRDDSNIQRPSIVDTFALRGRRVRYVLRRMGPLRYGHETCAMGSLGINKGNRSDRWERLIEDATRGIRLEKNGHQPPKSRIRPAMAQAATMGPPLSPREPRRSGRRSLPAASTSTSKSPESDHPSTRPSQPAARPPLSTQSSNGRTKRPKLEDTDDTLDDRRSAPAAPNGSSTSTNGSNGSRSKRKTKDKEKPLDPPPVAADVAPAATEDTPMDPPDGDDQGVTRCVCGSTEDDPDAGEFMVQCEICNVWQHGLCMGFESEDQLHESDYFCEKCRPDLHEETLRKLNNKRNRGHNNNNNHHFATHNSRTSRSRSPSLLTKQQHAQPSKRRNTMNSRDADFDHDLEAIIRASAAEAAAQENAHANEAPVHSVEQEVDADVVGNARKKRRRTDDDALQPKKRTRSASTTSDMPVAPAAVVRDETPVPSKGSLPPVPPAPKTNGRQKRGARKPAVNQEPLIAVDGEEVPTPSINQRRKKGGQHSRRPGGQNASAAGDSRRQSSTVNGHGGGEGRAYRQSHAFAVSQQPLYTSWGLPDYLAHLEEALPTVAPVPLEVRAGGSGAGSRGGSMERTIERGVKVKWPSKRMSVTDMNKRVRSLVEWVSREQASAADRQRRRESLEMALKEERQRSQPATNGNGEAEPMVDGAATVDSPMQERTLEGALQARAAAPAESSSSDTMKQMEELMEELIKFQERYGPGAKARERRAAAAAAVA</sequence>
<evidence type="ECO:0000259" key="6">
    <source>
        <dbReference type="PROSITE" id="PS50016"/>
    </source>
</evidence>
<dbReference type="InterPro" id="IPR013083">
    <property type="entry name" value="Znf_RING/FYVE/PHD"/>
</dbReference>
<evidence type="ECO:0000313" key="8">
    <source>
        <dbReference type="Proteomes" id="UP000007431"/>
    </source>
</evidence>
<feature type="region of interest" description="Disordered" evidence="5">
    <location>
        <begin position="117"/>
        <end position="257"/>
    </location>
</feature>
<dbReference type="InterPro" id="IPR053051">
    <property type="entry name" value="HDAC_complex_subunit"/>
</dbReference>
<dbReference type="InParanoid" id="D8QCC4"/>
<evidence type="ECO:0000256" key="3">
    <source>
        <dbReference type="ARBA" id="ARBA00022833"/>
    </source>
</evidence>
<feature type="compositionally biased region" description="Low complexity" evidence="5">
    <location>
        <begin position="385"/>
        <end position="396"/>
    </location>
</feature>
<dbReference type="InterPro" id="IPR001965">
    <property type="entry name" value="Znf_PHD"/>
</dbReference>
<feature type="region of interest" description="Disordered" evidence="5">
    <location>
        <begin position="723"/>
        <end position="742"/>
    </location>
</feature>
<name>D8QCC4_SCHCM</name>
<protein>
    <recommendedName>
        <fullName evidence="6">PHD-type domain-containing protein</fullName>
    </recommendedName>
</protein>
<dbReference type="KEGG" id="scm:SCHCO_02634810"/>
<proteinExistence type="predicted"/>
<dbReference type="EMBL" id="GL377309">
    <property type="protein sequence ID" value="EFI94506.1"/>
    <property type="molecule type" value="Genomic_DNA"/>
</dbReference>
<feature type="compositionally biased region" description="Polar residues" evidence="5">
    <location>
        <begin position="1"/>
        <end position="11"/>
    </location>
</feature>
<feature type="region of interest" description="Disordered" evidence="5">
    <location>
        <begin position="385"/>
        <end position="546"/>
    </location>
</feature>
<evidence type="ECO:0000256" key="5">
    <source>
        <dbReference type="SAM" id="MobiDB-lite"/>
    </source>
</evidence>
<keyword evidence="3" id="KW-0862">Zinc</keyword>
<gene>
    <name evidence="7" type="ORF">SCHCODRAFT_236652</name>
</gene>
<dbReference type="PANTHER" id="PTHR47793:SF1">
    <property type="entry name" value="HISTONE DEACETYLASE COMPLEX SUBUNIT CTI6"/>
    <property type="match status" value="1"/>
</dbReference>
<dbReference type="SUPFAM" id="SSF57903">
    <property type="entry name" value="FYVE/PHD zinc finger"/>
    <property type="match status" value="1"/>
</dbReference>
<dbReference type="InterPro" id="IPR019786">
    <property type="entry name" value="Zinc_finger_PHD-type_CS"/>
</dbReference>
<dbReference type="GO" id="GO:0008270">
    <property type="term" value="F:zinc ion binding"/>
    <property type="evidence" value="ECO:0007669"/>
    <property type="project" value="UniProtKB-KW"/>
</dbReference>
<evidence type="ECO:0000256" key="1">
    <source>
        <dbReference type="ARBA" id="ARBA00022723"/>
    </source>
</evidence>
<dbReference type="eggNOG" id="KOG1844">
    <property type="taxonomic scope" value="Eukaryota"/>
</dbReference>
<feature type="region of interest" description="Disordered" evidence="5">
    <location>
        <begin position="650"/>
        <end position="711"/>
    </location>
</feature>
<dbReference type="PANTHER" id="PTHR47793">
    <property type="entry name" value="HISTONE DEACETYLASE COMPLEX SUBUNIT CTI6"/>
    <property type="match status" value="1"/>
</dbReference>
<keyword evidence="8" id="KW-1185">Reference proteome</keyword>
<dbReference type="STRING" id="578458.D8QCC4"/>
<dbReference type="VEuPathDB" id="FungiDB:SCHCODRAFT_02634809"/>
<feature type="compositionally biased region" description="Basic residues" evidence="5">
    <location>
        <begin position="502"/>
        <end position="513"/>
    </location>
</feature>
<accession>D8QCC4</accession>
<keyword evidence="2 4" id="KW-0863">Zinc-finger</keyword>
<dbReference type="AlphaFoldDB" id="D8QCC4"/>